<evidence type="ECO:0000313" key="2">
    <source>
        <dbReference type="EMBL" id="GAA5501285.1"/>
    </source>
</evidence>
<protein>
    <submittedName>
        <fullName evidence="2">Uncharacterized protein</fullName>
    </submittedName>
</protein>
<dbReference type="Proteomes" id="UP001458946">
    <property type="component" value="Unassembled WGS sequence"/>
</dbReference>
<dbReference type="EMBL" id="BAABRN010000008">
    <property type="protein sequence ID" value="GAA5501285.1"/>
    <property type="molecule type" value="Genomic_DNA"/>
</dbReference>
<name>A0ABP9V7M5_9DEIO</name>
<reference evidence="2 3" key="1">
    <citation type="submission" date="2024-02" db="EMBL/GenBank/DDBJ databases">
        <title>Deinococcus xinjiangensis NBRC 107630.</title>
        <authorList>
            <person name="Ichikawa N."/>
            <person name="Katano-Makiyama Y."/>
            <person name="Hidaka K."/>
        </authorList>
    </citation>
    <scope>NUCLEOTIDE SEQUENCE [LARGE SCALE GENOMIC DNA]</scope>
    <source>
        <strain evidence="2 3">NBRC 107630</strain>
    </source>
</reference>
<organism evidence="2 3">
    <name type="scientific">Deinococcus xinjiangensis</name>
    <dbReference type="NCBI Taxonomy" id="457454"/>
    <lineage>
        <taxon>Bacteria</taxon>
        <taxon>Thermotogati</taxon>
        <taxon>Deinococcota</taxon>
        <taxon>Deinococci</taxon>
        <taxon>Deinococcales</taxon>
        <taxon>Deinococcaceae</taxon>
        <taxon>Deinococcus</taxon>
    </lineage>
</organism>
<dbReference type="RefSeq" id="WP_353541259.1">
    <property type="nucleotide sequence ID" value="NZ_BAABRN010000008.1"/>
</dbReference>
<feature type="region of interest" description="Disordered" evidence="1">
    <location>
        <begin position="51"/>
        <end position="75"/>
    </location>
</feature>
<evidence type="ECO:0000256" key="1">
    <source>
        <dbReference type="SAM" id="MobiDB-lite"/>
    </source>
</evidence>
<keyword evidence="3" id="KW-1185">Reference proteome</keyword>
<sequence>MTETPHLTAEQLNYLREYQERRNLPTLQAALDQAIKALQEQDLGEQYAELARSGEHDDYENWDNTDGLEPHDHKW</sequence>
<evidence type="ECO:0000313" key="3">
    <source>
        <dbReference type="Proteomes" id="UP001458946"/>
    </source>
</evidence>
<gene>
    <name evidence="2" type="ORF">Dxin01_01017</name>
</gene>
<comment type="caution">
    <text evidence="2">The sequence shown here is derived from an EMBL/GenBank/DDBJ whole genome shotgun (WGS) entry which is preliminary data.</text>
</comment>
<accession>A0ABP9V7M5</accession>
<proteinExistence type="predicted"/>